<name>A0AAD5YTZ2_9AGAR</name>
<reference evidence="1" key="1">
    <citation type="submission" date="2022-07" db="EMBL/GenBank/DDBJ databases">
        <title>Genome Sequence of Leucocoprinus birnbaumii.</title>
        <authorList>
            <person name="Buettner E."/>
        </authorList>
    </citation>
    <scope>NUCLEOTIDE SEQUENCE</scope>
    <source>
        <strain evidence="1">VT141</strain>
    </source>
</reference>
<accession>A0AAD5YTZ2</accession>
<keyword evidence="2" id="KW-1185">Reference proteome</keyword>
<sequence length="202" mass="22737">MWVYDLNAVAPMPKFLFNLLEFDKSLSSRRVQCTYWIDYSQSCLSFYVAGHAWDHRDTRIVAYAVQLSGQGAEASLSTSFFTASRGPGKDIWDLGDLSFNKNYYILTCNNPGDSATPDIVAFRISQTPVCDSYCQAQPAAKIPKVEGYIRDTEFIYDDILAVFAGHGRGTLKLYEIVNNGSAGLFELLHDIDFDYEFLSSLR</sequence>
<organism evidence="1 2">
    <name type="scientific">Leucocoprinus birnbaumii</name>
    <dbReference type="NCBI Taxonomy" id="56174"/>
    <lineage>
        <taxon>Eukaryota</taxon>
        <taxon>Fungi</taxon>
        <taxon>Dikarya</taxon>
        <taxon>Basidiomycota</taxon>
        <taxon>Agaricomycotina</taxon>
        <taxon>Agaricomycetes</taxon>
        <taxon>Agaricomycetidae</taxon>
        <taxon>Agaricales</taxon>
        <taxon>Agaricineae</taxon>
        <taxon>Agaricaceae</taxon>
        <taxon>Leucocoprinus</taxon>
    </lineage>
</organism>
<dbReference type="Proteomes" id="UP001213000">
    <property type="component" value="Unassembled WGS sequence"/>
</dbReference>
<evidence type="ECO:0000313" key="2">
    <source>
        <dbReference type="Proteomes" id="UP001213000"/>
    </source>
</evidence>
<gene>
    <name evidence="1" type="ORF">NP233_g6098</name>
</gene>
<protein>
    <submittedName>
        <fullName evidence="1">Uncharacterized protein</fullName>
    </submittedName>
</protein>
<dbReference type="EMBL" id="JANIEX010000384">
    <property type="protein sequence ID" value="KAJ3567842.1"/>
    <property type="molecule type" value="Genomic_DNA"/>
</dbReference>
<dbReference type="AlphaFoldDB" id="A0AAD5YTZ2"/>
<proteinExistence type="predicted"/>
<comment type="caution">
    <text evidence="1">The sequence shown here is derived from an EMBL/GenBank/DDBJ whole genome shotgun (WGS) entry which is preliminary data.</text>
</comment>
<evidence type="ECO:0000313" key="1">
    <source>
        <dbReference type="EMBL" id="KAJ3567842.1"/>
    </source>
</evidence>